<proteinExistence type="inferred from homology"/>
<dbReference type="NCBIfam" id="TIGR00082">
    <property type="entry name" value="rbfA"/>
    <property type="match status" value="1"/>
</dbReference>
<keyword evidence="5" id="KW-1185">Reference proteome</keyword>
<evidence type="ECO:0000313" key="5">
    <source>
        <dbReference type="Proteomes" id="UP001596138"/>
    </source>
</evidence>
<name>A0ABW1T0Z4_9ACTN</name>
<evidence type="ECO:0000256" key="2">
    <source>
        <dbReference type="HAMAP-Rule" id="MF_00003"/>
    </source>
</evidence>
<comment type="subunit">
    <text evidence="2">Monomer. Binds 30S ribosomal subunits, but not 50S ribosomal subunits or 70S ribosomes.</text>
</comment>
<dbReference type="Proteomes" id="UP001596138">
    <property type="component" value="Unassembled WGS sequence"/>
</dbReference>
<gene>
    <name evidence="2 4" type="primary">rbfA</name>
    <name evidence="4" type="ORF">ACFQGU_08600</name>
</gene>
<dbReference type="PANTHER" id="PTHR33515:SF1">
    <property type="entry name" value="RIBOSOME-BINDING FACTOR A, CHLOROPLASTIC-RELATED"/>
    <property type="match status" value="1"/>
</dbReference>
<comment type="caution">
    <text evidence="4">The sequence shown here is derived from an EMBL/GenBank/DDBJ whole genome shotgun (WGS) entry which is preliminary data.</text>
</comment>
<protein>
    <recommendedName>
        <fullName evidence="2">Ribosome-binding factor A</fullName>
    </recommendedName>
</protein>
<feature type="compositionally biased region" description="Acidic residues" evidence="3">
    <location>
        <begin position="141"/>
        <end position="196"/>
    </location>
</feature>
<dbReference type="InterPro" id="IPR020053">
    <property type="entry name" value="Ribosome-bd_factorA_CS"/>
</dbReference>
<feature type="region of interest" description="Disordered" evidence="3">
    <location>
        <begin position="125"/>
        <end position="196"/>
    </location>
</feature>
<evidence type="ECO:0000256" key="1">
    <source>
        <dbReference type="ARBA" id="ARBA00022517"/>
    </source>
</evidence>
<dbReference type="HAMAP" id="MF_00003">
    <property type="entry name" value="RbfA"/>
    <property type="match status" value="1"/>
</dbReference>
<evidence type="ECO:0000256" key="3">
    <source>
        <dbReference type="SAM" id="MobiDB-lite"/>
    </source>
</evidence>
<dbReference type="PANTHER" id="PTHR33515">
    <property type="entry name" value="RIBOSOME-BINDING FACTOR A, CHLOROPLASTIC-RELATED"/>
    <property type="match status" value="1"/>
</dbReference>
<comment type="function">
    <text evidence="2">One of several proteins that assist in the late maturation steps of the functional core of the 30S ribosomal subunit. Associates with free 30S ribosomal subunits (but not with 30S subunits that are part of 70S ribosomes or polysomes). Required for efficient processing of 16S rRNA. May interact with the 5'-terminal helix region of 16S rRNA.</text>
</comment>
<sequence length="196" mass="21185">MADPARARKLADRIKVIVAETLEQRIKDPRVGFLTITDSRVTGDLHDATVYYTVYGSDEEKAGTAAALESAKGVLRSEIGKQTGVRFTPTLTFVADAVPENAAAIEDLLAVAAAADAEVHEKAAAAQYAGEADPYKKPRDLEDDDAGDAEDAEVDEDDDEDDEAGDELEDDLDDLDGLEDDLDDLEELIEDEERQA</sequence>
<dbReference type="InterPro" id="IPR015946">
    <property type="entry name" value="KH_dom-like_a/b"/>
</dbReference>
<dbReference type="PROSITE" id="PS01319">
    <property type="entry name" value="RBFA"/>
    <property type="match status" value="1"/>
</dbReference>
<evidence type="ECO:0000313" key="4">
    <source>
        <dbReference type="EMBL" id="MFC6237935.1"/>
    </source>
</evidence>
<comment type="subcellular location">
    <subcellularLocation>
        <location evidence="2">Cytoplasm</location>
    </subcellularLocation>
</comment>
<accession>A0ABW1T0Z4</accession>
<keyword evidence="1 2" id="KW-0690">Ribosome biogenesis</keyword>
<organism evidence="4 5">
    <name type="scientific">Longivirga aurantiaca</name>
    <dbReference type="NCBI Taxonomy" id="1837743"/>
    <lineage>
        <taxon>Bacteria</taxon>
        <taxon>Bacillati</taxon>
        <taxon>Actinomycetota</taxon>
        <taxon>Actinomycetes</taxon>
        <taxon>Sporichthyales</taxon>
        <taxon>Sporichthyaceae</taxon>
        <taxon>Longivirga</taxon>
    </lineage>
</organism>
<dbReference type="Gene3D" id="3.30.300.20">
    <property type="match status" value="1"/>
</dbReference>
<dbReference type="SUPFAM" id="SSF89919">
    <property type="entry name" value="Ribosome-binding factor A, RbfA"/>
    <property type="match status" value="1"/>
</dbReference>
<keyword evidence="2" id="KW-0963">Cytoplasm</keyword>
<dbReference type="InterPro" id="IPR000238">
    <property type="entry name" value="RbfA"/>
</dbReference>
<comment type="similarity">
    <text evidence="2">Belongs to the RbfA family.</text>
</comment>
<reference evidence="5" key="1">
    <citation type="journal article" date="2019" name="Int. J. Syst. Evol. Microbiol.">
        <title>The Global Catalogue of Microorganisms (GCM) 10K type strain sequencing project: providing services to taxonomists for standard genome sequencing and annotation.</title>
        <authorList>
            <consortium name="The Broad Institute Genomics Platform"/>
            <consortium name="The Broad Institute Genome Sequencing Center for Infectious Disease"/>
            <person name="Wu L."/>
            <person name="Ma J."/>
        </authorList>
    </citation>
    <scope>NUCLEOTIDE SEQUENCE [LARGE SCALE GENOMIC DNA]</scope>
    <source>
        <strain evidence="5">CGMCC 4.7317</strain>
    </source>
</reference>
<dbReference type="RefSeq" id="WP_386765685.1">
    <property type="nucleotide sequence ID" value="NZ_JBHSTI010000008.1"/>
</dbReference>
<dbReference type="EMBL" id="JBHSTI010000008">
    <property type="protein sequence ID" value="MFC6237935.1"/>
    <property type="molecule type" value="Genomic_DNA"/>
</dbReference>
<dbReference type="InterPro" id="IPR023799">
    <property type="entry name" value="RbfA_dom_sf"/>
</dbReference>
<dbReference type="Pfam" id="PF02033">
    <property type="entry name" value="RBFA"/>
    <property type="match status" value="1"/>
</dbReference>